<feature type="chain" id="PRO_5045721594" evidence="1">
    <location>
        <begin position="26"/>
        <end position="156"/>
    </location>
</feature>
<comment type="caution">
    <text evidence="2">The sequence shown here is derived from an EMBL/GenBank/DDBJ whole genome shotgun (WGS) entry which is preliminary data.</text>
</comment>
<gene>
    <name evidence="2" type="ORF">NX782_09940</name>
</gene>
<dbReference type="EMBL" id="JANUGX010000009">
    <property type="protein sequence ID" value="MCS0589529.1"/>
    <property type="molecule type" value="Genomic_DNA"/>
</dbReference>
<protein>
    <submittedName>
        <fullName evidence="2">Uncharacterized protein</fullName>
    </submittedName>
</protein>
<evidence type="ECO:0000313" key="3">
    <source>
        <dbReference type="Proteomes" id="UP001205560"/>
    </source>
</evidence>
<evidence type="ECO:0000313" key="2">
    <source>
        <dbReference type="EMBL" id="MCS0589529.1"/>
    </source>
</evidence>
<feature type="signal peptide" evidence="1">
    <location>
        <begin position="1"/>
        <end position="25"/>
    </location>
</feature>
<evidence type="ECO:0000256" key="1">
    <source>
        <dbReference type="SAM" id="SignalP"/>
    </source>
</evidence>
<proteinExistence type="predicted"/>
<organism evidence="2 3">
    <name type="scientific">Massilia norwichensis</name>
    <dbReference type="NCBI Taxonomy" id="1442366"/>
    <lineage>
        <taxon>Bacteria</taxon>
        <taxon>Pseudomonadati</taxon>
        <taxon>Pseudomonadota</taxon>
        <taxon>Betaproteobacteria</taxon>
        <taxon>Burkholderiales</taxon>
        <taxon>Oxalobacteraceae</taxon>
        <taxon>Telluria group</taxon>
        <taxon>Massilia</taxon>
    </lineage>
</organism>
<sequence>MPFIRYFPVLAVVLCLSAAAEPLQAAAAWMAEAQPFAAAAVERHFGLKVKKQCAAGQSGVECVAAGDRIDLHWRAAADDGQVLEGYLRLPLDGCMVRGKAEEVLGTRLRLDADSVADRSPTVTLSARYWTPGRIWRVSMAFDRDCARLLTITTPAF</sequence>
<dbReference type="RefSeq" id="WP_258845290.1">
    <property type="nucleotide sequence ID" value="NZ_JANUGX010000009.1"/>
</dbReference>
<keyword evidence="3" id="KW-1185">Reference proteome</keyword>
<reference evidence="2 3" key="1">
    <citation type="submission" date="2022-08" db="EMBL/GenBank/DDBJ databases">
        <title>Reclassification of Massilia species as members of the genera Telluria, Duganella, Pseudoduganella, Mokoshia gen. nov. and Zemynaea gen. nov. using orthogonal and non-orthogonal genome-based approaches.</title>
        <authorList>
            <person name="Bowman J.P."/>
        </authorList>
    </citation>
    <scope>NUCLEOTIDE SEQUENCE [LARGE SCALE GENOMIC DNA]</scope>
    <source>
        <strain evidence="2 3">LMG 28164</strain>
    </source>
</reference>
<name>A0ABT2A5S3_9BURK</name>
<accession>A0ABT2A5S3</accession>
<dbReference type="Proteomes" id="UP001205560">
    <property type="component" value="Unassembled WGS sequence"/>
</dbReference>
<keyword evidence="1" id="KW-0732">Signal</keyword>